<feature type="region of interest" description="Disordered" evidence="6">
    <location>
        <begin position="174"/>
        <end position="209"/>
    </location>
</feature>
<comment type="subcellular location">
    <subcellularLocation>
        <location evidence="1">Cytoplasm</location>
        <location evidence="1">Cytoskeleton</location>
    </subcellularLocation>
</comment>
<evidence type="ECO:0000259" key="7">
    <source>
        <dbReference type="PROSITE" id="PS51741"/>
    </source>
</evidence>
<dbReference type="PROSITE" id="PS51741">
    <property type="entry name" value="F_BAR"/>
    <property type="match status" value="1"/>
</dbReference>
<keyword evidence="5" id="KW-0175">Coiled coil</keyword>
<dbReference type="InterPro" id="IPR031160">
    <property type="entry name" value="F_BAR_dom"/>
</dbReference>
<dbReference type="InterPro" id="IPR001060">
    <property type="entry name" value="FCH_dom"/>
</dbReference>
<dbReference type="EMBL" id="MBFS01001819">
    <property type="protein sequence ID" value="PVV00619.1"/>
    <property type="molecule type" value="Genomic_DNA"/>
</dbReference>
<dbReference type="GO" id="GO:0005737">
    <property type="term" value="C:cytoplasm"/>
    <property type="evidence" value="ECO:0007669"/>
    <property type="project" value="TreeGrafter"/>
</dbReference>
<evidence type="ECO:0000313" key="9">
    <source>
        <dbReference type="Proteomes" id="UP000245609"/>
    </source>
</evidence>
<feature type="compositionally biased region" description="Polar residues" evidence="6">
    <location>
        <begin position="184"/>
        <end position="194"/>
    </location>
</feature>
<evidence type="ECO:0000256" key="5">
    <source>
        <dbReference type="PROSITE-ProRule" id="PRU01077"/>
    </source>
</evidence>
<dbReference type="InterPro" id="IPR027267">
    <property type="entry name" value="AH/BAR_dom_sf"/>
</dbReference>
<evidence type="ECO:0000256" key="6">
    <source>
        <dbReference type="SAM" id="MobiDB-lite"/>
    </source>
</evidence>
<dbReference type="SUPFAM" id="SSF103657">
    <property type="entry name" value="BAR/IMD domain-like"/>
    <property type="match status" value="1"/>
</dbReference>
<proteinExistence type="predicted"/>
<dbReference type="PANTHER" id="PTHR23065">
    <property type="entry name" value="PROLINE-SERINE-THREONINE PHOSPHATASE INTERACTING PROTEIN 1"/>
    <property type="match status" value="1"/>
</dbReference>
<dbReference type="InterPro" id="IPR036388">
    <property type="entry name" value="WH-like_DNA-bd_sf"/>
</dbReference>
<evidence type="ECO:0000256" key="1">
    <source>
        <dbReference type="ARBA" id="ARBA00004245"/>
    </source>
</evidence>
<keyword evidence="3" id="KW-0597">Phosphoprotein</keyword>
<sequence length="452" mass="51363">MTSFKDAFWEDPRVLGGSTYKNGPQTLFTRLKQGTTECDDLLEFIRERAMIEERYSTALRGLATRTPFKTKRQSEEGTSLARAFDGLLKETSSLADVHGQIAQDLTYDTVRILQHFSEEHRDIVFKQINRIKNELSSLGDEKSNALNLLSIYNKAVVNADRLAVEFQSTQLNTSLSQTSSLQTDRTPTVNSKSRSFADDSEVSLNDPLNFPSEAKKIETHVYGLSSNSQENQDNSNPEHNVGQPANSEFMFLLGSLSVSRDELAYILSSLKSNLPQHSIKYGLLGNLHGLIRGDQLVAWWKTYLPENSYTTEEIIEICQYLMDQNYLRYMGKGQKFVSSSGAYYQWKKQAHEFSPTLVNKETTSENKRPDHMESVSSFDSFFHNISNRQNSSSKASWILGSQPSKKSLDKAESRVYISNEKFKNSVISFEAKRMKTEESLVSRPTFFSLKKK</sequence>
<feature type="domain" description="F-BAR" evidence="7">
    <location>
        <begin position="2"/>
        <end position="452"/>
    </location>
</feature>
<dbReference type="Gene3D" id="1.10.10.10">
    <property type="entry name" value="Winged helix-like DNA-binding domain superfamily/Winged helix DNA-binding domain"/>
    <property type="match status" value="1"/>
</dbReference>
<dbReference type="Proteomes" id="UP000245609">
    <property type="component" value="Unassembled WGS sequence"/>
</dbReference>
<dbReference type="Gene3D" id="1.20.1270.60">
    <property type="entry name" value="Arfaptin homology (AH) domain/BAR domain"/>
    <property type="match status" value="1"/>
</dbReference>
<evidence type="ECO:0000313" key="8">
    <source>
        <dbReference type="EMBL" id="PVV00619.1"/>
    </source>
</evidence>
<dbReference type="SMART" id="SM00055">
    <property type="entry name" value="FCH"/>
    <property type="match status" value="1"/>
</dbReference>
<evidence type="ECO:0000256" key="2">
    <source>
        <dbReference type="ARBA" id="ARBA00022490"/>
    </source>
</evidence>
<dbReference type="STRING" id="133381.A0A2T9Z7P4"/>
<keyword evidence="9" id="KW-1185">Reference proteome</keyword>
<keyword evidence="2" id="KW-0963">Cytoplasm</keyword>
<reference evidence="8 9" key="1">
    <citation type="journal article" date="2018" name="MBio">
        <title>Comparative Genomics Reveals the Core Gene Toolbox for the Fungus-Insect Symbiosis.</title>
        <authorList>
            <person name="Wang Y."/>
            <person name="Stata M."/>
            <person name="Wang W."/>
            <person name="Stajich J.E."/>
            <person name="White M.M."/>
            <person name="Moncalvo J.M."/>
        </authorList>
    </citation>
    <scope>NUCLEOTIDE SEQUENCE [LARGE SCALE GENOMIC DNA]</scope>
    <source>
        <strain evidence="8 9">SC-DP-2</strain>
    </source>
</reference>
<evidence type="ECO:0000256" key="3">
    <source>
        <dbReference type="ARBA" id="ARBA00022553"/>
    </source>
</evidence>
<comment type="caution">
    <text evidence="8">The sequence shown here is derived from an EMBL/GenBank/DDBJ whole genome shotgun (WGS) entry which is preliminary data.</text>
</comment>
<dbReference type="GO" id="GO:0005886">
    <property type="term" value="C:plasma membrane"/>
    <property type="evidence" value="ECO:0007669"/>
    <property type="project" value="TreeGrafter"/>
</dbReference>
<gene>
    <name evidence="8" type="ORF">BB560_004991</name>
</gene>
<evidence type="ECO:0000256" key="4">
    <source>
        <dbReference type="ARBA" id="ARBA00023212"/>
    </source>
</evidence>
<name>A0A2T9Z7P4_9FUNG</name>
<accession>A0A2T9Z7P4</accession>
<feature type="compositionally biased region" description="Low complexity" evidence="6">
    <location>
        <begin position="174"/>
        <end position="183"/>
    </location>
</feature>
<keyword evidence="4" id="KW-0206">Cytoskeleton</keyword>
<organism evidence="8 9">
    <name type="scientific">Smittium megazygosporum</name>
    <dbReference type="NCBI Taxonomy" id="133381"/>
    <lineage>
        <taxon>Eukaryota</taxon>
        <taxon>Fungi</taxon>
        <taxon>Fungi incertae sedis</taxon>
        <taxon>Zoopagomycota</taxon>
        <taxon>Kickxellomycotina</taxon>
        <taxon>Harpellomycetes</taxon>
        <taxon>Harpellales</taxon>
        <taxon>Legeriomycetaceae</taxon>
        <taxon>Smittium</taxon>
    </lineage>
</organism>
<dbReference type="GO" id="GO:0043226">
    <property type="term" value="C:organelle"/>
    <property type="evidence" value="ECO:0007669"/>
    <property type="project" value="UniProtKB-ARBA"/>
</dbReference>
<dbReference type="OrthoDB" id="2155291at2759"/>
<dbReference type="PANTHER" id="PTHR23065:SF7">
    <property type="entry name" value="NOSTRIN, ISOFORM H"/>
    <property type="match status" value="1"/>
</dbReference>
<dbReference type="Pfam" id="PF00611">
    <property type="entry name" value="FCH"/>
    <property type="match status" value="1"/>
</dbReference>
<protein>
    <recommendedName>
        <fullName evidence="7">F-BAR domain-containing protein</fullName>
    </recommendedName>
</protein>
<dbReference type="AlphaFoldDB" id="A0A2T9Z7P4"/>